<keyword evidence="1" id="KW-0808">Transferase</keyword>
<evidence type="ECO:0000259" key="2">
    <source>
        <dbReference type="Pfam" id="PF00275"/>
    </source>
</evidence>
<feature type="non-terminal residue" evidence="3">
    <location>
        <position position="99"/>
    </location>
</feature>
<evidence type="ECO:0000313" key="3">
    <source>
        <dbReference type="EMBL" id="HJC88430.1"/>
    </source>
</evidence>
<organism evidence="3 4">
    <name type="scientific">Candidatus Eisenbergiella intestinigallinarum</name>
    <dbReference type="NCBI Taxonomy" id="2838549"/>
    <lineage>
        <taxon>Bacteria</taxon>
        <taxon>Bacillati</taxon>
        <taxon>Bacillota</taxon>
        <taxon>Clostridia</taxon>
        <taxon>Lachnospirales</taxon>
        <taxon>Lachnospiraceae</taxon>
        <taxon>Eisenbergiella</taxon>
    </lineage>
</organism>
<dbReference type="Proteomes" id="UP000823922">
    <property type="component" value="Unassembled WGS sequence"/>
</dbReference>
<dbReference type="GO" id="GO:0009423">
    <property type="term" value="P:chorismate biosynthetic process"/>
    <property type="evidence" value="ECO:0007669"/>
    <property type="project" value="TreeGrafter"/>
</dbReference>
<feature type="domain" description="Enolpyruvate transferase" evidence="2">
    <location>
        <begin position="26"/>
        <end position="96"/>
    </location>
</feature>
<dbReference type="Pfam" id="PF00275">
    <property type="entry name" value="EPSP_synthase"/>
    <property type="match status" value="1"/>
</dbReference>
<dbReference type="Gene3D" id="3.65.10.10">
    <property type="entry name" value="Enolpyruvate transferase domain"/>
    <property type="match status" value="1"/>
</dbReference>
<proteinExistence type="predicted"/>
<reference evidence="3" key="1">
    <citation type="journal article" date="2021" name="PeerJ">
        <title>Extensive microbial diversity within the chicken gut microbiome revealed by metagenomics and culture.</title>
        <authorList>
            <person name="Gilroy R."/>
            <person name="Ravi A."/>
            <person name="Getino M."/>
            <person name="Pursley I."/>
            <person name="Horton D.L."/>
            <person name="Alikhan N.F."/>
            <person name="Baker D."/>
            <person name="Gharbi K."/>
            <person name="Hall N."/>
            <person name="Watson M."/>
            <person name="Adriaenssens E.M."/>
            <person name="Foster-Nyarko E."/>
            <person name="Jarju S."/>
            <person name="Secka A."/>
            <person name="Antonio M."/>
            <person name="Oren A."/>
            <person name="Chaudhuri R.R."/>
            <person name="La Ragione R."/>
            <person name="Hildebrand F."/>
            <person name="Pallen M.J."/>
        </authorList>
    </citation>
    <scope>NUCLEOTIDE SEQUENCE</scope>
    <source>
        <strain evidence="3">ChiBcec1-1630</strain>
    </source>
</reference>
<dbReference type="InterPro" id="IPR013792">
    <property type="entry name" value="RNA3'P_cycl/enolpyr_Trfase_a/b"/>
</dbReference>
<dbReference type="InterPro" id="IPR036968">
    <property type="entry name" value="Enolpyruvate_Tfrase_sf"/>
</dbReference>
<evidence type="ECO:0000313" key="4">
    <source>
        <dbReference type="Proteomes" id="UP000823922"/>
    </source>
</evidence>
<dbReference type="AlphaFoldDB" id="A0A9D2QIV6"/>
<gene>
    <name evidence="3" type="ORF">H9926_10490</name>
</gene>
<dbReference type="GO" id="GO:0003866">
    <property type="term" value="F:3-phosphoshikimate 1-carboxyvinyltransferase activity"/>
    <property type="evidence" value="ECO:0007669"/>
    <property type="project" value="TreeGrafter"/>
</dbReference>
<comment type="caution">
    <text evidence="3">The sequence shown here is derived from an EMBL/GenBank/DDBJ whole genome shotgun (WGS) entry which is preliminary data.</text>
</comment>
<accession>A0A9D2QIV6</accession>
<dbReference type="EMBL" id="DWVS01000266">
    <property type="protein sequence ID" value="HJC88430.1"/>
    <property type="molecule type" value="Genomic_DNA"/>
</dbReference>
<dbReference type="SUPFAM" id="SSF55205">
    <property type="entry name" value="EPT/RTPC-like"/>
    <property type="match status" value="1"/>
</dbReference>
<sequence length="99" mass="10878">MAEKVYQVRNIYKCIHEKAGEKKTFTVRVPGSKSITNRALLLSMLSDGDCILKGALFSDDSRYLVQCIADLGFAITADEAAEEIRVRGLGGRIPKKEAS</sequence>
<dbReference type="InterPro" id="IPR001986">
    <property type="entry name" value="Enolpyruvate_Tfrase_dom"/>
</dbReference>
<protein>
    <submittedName>
        <fullName evidence="3">3-phosphoshikimate 1-carboxyvinyltransferase</fullName>
    </submittedName>
</protein>
<dbReference type="PANTHER" id="PTHR21090:SF5">
    <property type="entry name" value="PENTAFUNCTIONAL AROM POLYPEPTIDE"/>
    <property type="match status" value="1"/>
</dbReference>
<dbReference type="PANTHER" id="PTHR21090">
    <property type="entry name" value="AROM/DEHYDROQUINATE SYNTHASE"/>
    <property type="match status" value="1"/>
</dbReference>
<reference evidence="3" key="2">
    <citation type="submission" date="2021-04" db="EMBL/GenBank/DDBJ databases">
        <authorList>
            <person name="Gilroy R."/>
        </authorList>
    </citation>
    <scope>NUCLEOTIDE SEQUENCE</scope>
    <source>
        <strain evidence="3">ChiBcec1-1630</strain>
    </source>
</reference>
<name>A0A9D2QIV6_9FIRM</name>
<evidence type="ECO:0000256" key="1">
    <source>
        <dbReference type="ARBA" id="ARBA00022679"/>
    </source>
</evidence>